<dbReference type="RefSeq" id="WP_052258179.1">
    <property type="nucleotide sequence ID" value="NZ_CP142381.1"/>
</dbReference>
<feature type="compositionally biased region" description="Low complexity" evidence="1">
    <location>
        <begin position="8"/>
        <end position="24"/>
    </location>
</feature>
<keyword evidence="4" id="KW-1185">Reference proteome</keyword>
<evidence type="ECO:0000256" key="1">
    <source>
        <dbReference type="SAM" id="MobiDB-lite"/>
    </source>
</evidence>
<evidence type="ECO:0000313" key="4">
    <source>
        <dbReference type="Proteomes" id="UP000711178"/>
    </source>
</evidence>
<name>A0ABS7FJ07_9NEIS</name>
<gene>
    <name evidence="3" type="ORF">KIF53_16775</name>
</gene>
<dbReference type="Proteomes" id="UP000711178">
    <property type="component" value="Unassembled WGS sequence"/>
</dbReference>
<accession>A0ABS7FJ07</accession>
<feature type="region of interest" description="Disordered" evidence="1">
    <location>
        <begin position="1"/>
        <end position="24"/>
    </location>
</feature>
<feature type="domain" description="DUF5610" evidence="2">
    <location>
        <begin position="51"/>
        <end position="194"/>
    </location>
</feature>
<dbReference type="Gene3D" id="1.10.132.90">
    <property type="match status" value="1"/>
</dbReference>
<comment type="caution">
    <text evidence="3">The sequence shown here is derived from an EMBL/GenBank/DDBJ whole genome shotgun (WGS) entry which is preliminary data.</text>
</comment>
<protein>
    <submittedName>
        <fullName evidence="3">DUF5610 domain-containing protein</fullName>
    </submittedName>
</protein>
<evidence type="ECO:0000313" key="3">
    <source>
        <dbReference type="EMBL" id="MBW8289288.1"/>
    </source>
</evidence>
<reference evidence="3 4" key="1">
    <citation type="submission" date="2021-05" db="EMBL/GenBank/DDBJ databases">
        <title>Draft Whole Genome Sequencing Of Biosensor Chromobacterium violaceum Strain CV026 Reveals A Regulatory RNA In Chromobacterium violaceum Phenotype Regulatory Network.</title>
        <authorList>
            <person name="Hong K.W."/>
            <person name="Chan K.G."/>
            <person name="Chang C.-Y."/>
        </authorList>
    </citation>
    <scope>NUCLEOTIDE SEQUENCE [LARGE SCALE GENOMIC DNA]</scope>
    <source>
        <strain evidence="3 4">ATCC 31532</strain>
    </source>
</reference>
<proteinExistence type="predicted"/>
<dbReference type="Pfam" id="PF18433">
    <property type="entry name" value="DUF5610"/>
    <property type="match status" value="1"/>
</dbReference>
<dbReference type="EMBL" id="JAHDTB010000016">
    <property type="protein sequence ID" value="MBW8289288.1"/>
    <property type="molecule type" value="Genomic_DNA"/>
</dbReference>
<sequence>MSISSLNSNQAGQTGGASQTQNAGYSAQTARNQLNSVLVESLDVSISSGKQSQTLLFHASITNINQILSADSGGQNSDGSGNASSSTLQINSTQLSISVQQQSGQNSDDDNSPQATAKRILDGATSLFGLYKQQHPELSSDQQAQNFVGLIRQGFEQGYQEATGILKNLNVFNGDVSSGIQQTHDLVEQGLDAFLQQNQSAGTQSSQAAAGDSQSGS</sequence>
<evidence type="ECO:0000259" key="2">
    <source>
        <dbReference type="Pfam" id="PF18433"/>
    </source>
</evidence>
<dbReference type="InterPro" id="IPR041651">
    <property type="entry name" value="DUF5610"/>
</dbReference>
<feature type="region of interest" description="Disordered" evidence="1">
    <location>
        <begin position="197"/>
        <end position="217"/>
    </location>
</feature>
<organism evidence="3 4">
    <name type="scientific">Chromobacterium subtsugae</name>
    <dbReference type="NCBI Taxonomy" id="251747"/>
    <lineage>
        <taxon>Bacteria</taxon>
        <taxon>Pseudomonadati</taxon>
        <taxon>Pseudomonadota</taxon>
        <taxon>Betaproteobacteria</taxon>
        <taxon>Neisseriales</taxon>
        <taxon>Chromobacteriaceae</taxon>
        <taxon>Chromobacterium</taxon>
    </lineage>
</organism>
<dbReference type="GeneID" id="89686657"/>